<proteinExistence type="predicted"/>
<dbReference type="Pfam" id="PF06133">
    <property type="entry name" value="Com_YlbF"/>
    <property type="match status" value="1"/>
</dbReference>
<keyword evidence="2" id="KW-1185">Reference proteome</keyword>
<dbReference type="InterPro" id="IPR016783">
    <property type="entry name" value="Biofilm_formation_YmcA"/>
</dbReference>
<reference evidence="1 2" key="1">
    <citation type="submission" date="2019-10" db="EMBL/GenBank/DDBJ databases">
        <authorList>
            <person name="Karimi E."/>
        </authorList>
    </citation>
    <scope>NUCLEOTIDE SEQUENCE [LARGE SCALE GENOMIC DNA]</scope>
    <source>
        <strain evidence="1">Exiguobacterium sp. 9Y</strain>
    </source>
</reference>
<dbReference type="PANTHER" id="PTHR38448">
    <property type="entry name" value="REGULATORY PROTEIN YLBF-RELATED"/>
    <property type="match status" value="1"/>
</dbReference>
<dbReference type="AlphaFoldDB" id="A0A653IF27"/>
<dbReference type="InterPro" id="IPR052767">
    <property type="entry name" value="Bact_com_dev_regulator"/>
</dbReference>
<dbReference type="Gene3D" id="1.20.1500.10">
    <property type="entry name" value="YheA/YmcA-like"/>
    <property type="match status" value="1"/>
</dbReference>
<sequence>MCMYTDEQIIEKANEIAKMISETSEVERFKAAEANINGNEKVQKMMKQIKFLQKEAVNCQHYGKTEALARVEAKLDKLFAELDEMPVVQQFQESQEEVNGLLQYITVTISNGITDQIIEATDGDVLAGKTGSGMEAENKSGGCGY</sequence>
<evidence type="ECO:0000313" key="1">
    <source>
        <dbReference type="EMBL" id="VWX37859.1"/>
    </source>
</evidence>
<protein>
    <submittedName>
        <fullName evidence="1">Master regulator for biofilm formation via regulation of RNase Y (RicAFT complex / FAD / two (4Fe-4S)2+)</fullName>
    </submittedName>
</protein>
<name>A0A653IF27_9BACL</name>
<organism evidence="1 2">
    <name type="scientific">Exiguobacterium oxidotolerans</name>
    <dbReference type="NCBI Taxonomy" id="223958"/>
    <lineage>
        <taxon>Bacteria</taxon>
        <taxon>Bacillati</taxon>
        <taxon>Bacillota</taxon>
        <taxon>Bacilli</taxon>
        <taxon>Bacillales</taxon>
        <taxon>Bacillales Family XII. Incertae Sedis</taxon>
        <taxon>Exiguobacterium</taxon>
    </lineage>
</organism>
<dbReference type="InterPro" id="IPR010368">
    <property type="entry name" value="Com_YlbF"/>
</dbReference>
<dbReference type="SUPFAM" id="SSF158622">
    <property type="entry name" value="YheA/YmcA-like"/>
    <property type="match status" value="1"/>
</dbReference>
<dbReference type="PIRSF" id="PIRSF021287">
    <property type="entry name" value="Biofilm_formation_YmcA"/>
    <property type="match status" value="1"/>
</dbReference>
<gene>
    <name evidence="1" type="primary">ricA</name>
    <name evidence="1" type="ORF">EXIGUO9Y_360136</name>
</gene>
<dbReference type="PANTHER" id="PTHR38448:SF1">
    <property type="entry name" value="YLBF FAMILY REGULATOR"/>
    <property type="match status" value="1"/>
</dbReference>
<dbReference type="InterPro" id="IPR023378">
    <property type="entry name" value="YheA/YmcA-like_dom_sf"/>
</dbReference>
<dbReference type="RefSeq" id="WP_029333202.1">
    <property type="nucleotide sequence ID" value="NZ_LR732312.1"/>
</dbReference>
<accession>A0A653IF27</accession>
<dbReference type="EMBL" id="CABWKQ010000030">
    <property type="protein sequence ID" value="VWX37859.1"/>
    <property type="molecule type" value="Genomic_DNA"/>
</dbReference>
<evidence type="ECO:0000313" key="2">
    <source>
        <dbReference type="Proteomes" id="UP000439752"/>
    </source>
</evidence>
<dbReference type="Proteomes" id="UP000439752">
    <property type="component" value="Unassembled WGS sequence"/>
</dbReference>